<protein>
    <recommendedName>
        <fullName evidence="7">UvrABC system protein C</fullName>
        <shortName evidence="7">Protein UvrC</shortName>
    </recommendedName>
    <alternativeName>
        <fullName evidence="7">Excinuclease ABC subunit C</fullName>
    </alternativeName>
</protein>
<dbReference type="Gene3D" id="1.10.150.20">
    <property type="entry name" value="5' to 3' exonuclease, C-terminal subdomain"/>
    <property type="match status" value="1"/>
</dbReference>
<dbReference type="InterPro" id="IPR000305">
    <property type="entry name" value="GIY-YIG_endonuc"/>
</dbReference>
<dbReference type="FunFam" id="3.40.1440.10:FF:000001">
    <property type="entry name" value="UvrABC system protein C"/>
    <property type="match status" value="1"/>
</dbReference>
<feature type="domain" description="GIY-YIG" evidence="8">
    <location>
        <begin position="14"/>
        <end position="92"/>
    </location>
</feature>
<keyword evidence="10" id="KW-0378">Hydrolase</keyword>
<dbReference type="Proteomes" id="UP000270205">
    <property type="component" value="Unassembled WGS sequence"/>
</dbReference>
<dbReference type="InterPro" id="IPR047296">
    <property type="entry name" value="GIY-YIG_UvrC_Cho"/>
</dbReference>
<comment type="subcellular location">
    <subcellularLocation>
        <location evidence="7">Cytoplasm</location>
    </subcellularLocation>
</comment>
<dbReference type="SMART" id="SM00465">
    <property type="entry name" value="GIYc"/>
    <property type="match status" value="1"/>
</dbReference>
<evidence type="ECO:0000256" key="1">
    <source>
        <dbReference type="ARBA" id="ARBA00022490"/>
    </source>
</evidence>
<dbReference type="GO" id="GO:0009381">
    <property type="term" value="F:excinuclease ABC activity"/>
    <property type="evidence" value="ECO:0007669"/>
    <property type="project" value="UniProtKB-UniRule"/>
</dbReference>
<dbReference type="SUPFAM" id="SSF82771">
    <property type="entry name" value="GIY-YIG endonuclease"/>
    <property type="match status" value="1"/>
</dbReference>
<dbReference type="RefSeq" id="WP_125151753.1">
    <property type="nucleotide sequence ID" value="NZ_UYIV01000001.1"/>
</dbReference>
<dbReference type="InterPro" id="IPR036876">
    <property type="entry name" value="UVR_dom_sf"/>
</dbReference>
<dbReference type="InterPro" id="IPR010994">
    <property type="entry name" value="RuvA_2-like"/>
</dbReference>
<evidence type="ECO:0000256" key="2">
    <source>
        <dbReference type="ARBA" id="ARBA00022763"/>
    </source>
</evidence>
<dbReference type="InterPro" id="IPR001162">
    <property type="entry name" value="UvrC_RNase_H_dom"/>
</dbReference>
<evidence type="ECO:0000256" key="3">
    <source>
        <dbReference type="ARBA" id="ARBA00022769"/>
    </source>
</evidence>
<dbReference type="GO" id="GO:0009432">
    <property type="term" value="P:SOS response"/>
    <property type="evidence" value="ECO:0007669"/>
    <property type="project" value="UniProtKB-UniRule"/>
</dbReference>
<evidence type="ECO:0000256" key="6">
    <source>
        <dbReference type="ARBA" id="ARBA00023236"/>
    </source>
</evidence>
<evidence type="ECO:0000313" key="10">
    <source>
        <dbReference type="EMBL" id="VDH05940.1"/>
    </source>
</evidence>
<reference evidence="10 11" key="1">
    <citation type="submission" date="2018-11" db="EMBL/GenBank/DDBJ databases">
        <authorList>
            <consortium name="Pathogen Informatics"/>
        </authorList>
    </citation>
    <scope>NUCLEOTIDE SEQUENCE [LARGE SCALE GENOMIC DNA]</scope>
    <source>
        <strain evidence="10 11">NCTC12929</strain>
    </source>
</reference>
<dbReference type="PROSITE" id="PS50165">
    <property type="entry name" value="UVRC"/>
    <property type="match status" value="1"/>
</dbReference>
<comment type="similarity">
    <text evidence="7">Belongs to the UvrC family.</text>
</comment>
<evidence type="ECO:0000256" key="5">
    <source>
        <dbReference type="ARBA" id="ARBA00023204"/>
    </source>
</evidence>
<dbReference type="AlphaFoldDB" id="A0A7Z9CGU0"/>
<keyword evidence="4 7" id="KW-0267">Excision nuclease</keyword>
<dbReference type="PROSITE" id="PS50164">
    <property type="entry name" value="GIY_YIG"/>
    <property type="match status" value="1"/>
</dbReference>
<organism evidence="10 11">
    <name type="scientific">Bergeyella zoohelcum</name>
    <dbReference type="NCBI Taxonomy" id="1015"/>
    <lineage>
        <taxon>Bacteria</taxon>
        <taxon>Pseudomonadati</taxon>
        <taxon>Bacteroidota</taxon>
        <taxon>Flavobacteriia</taxon>
        <taxon>Flavobacteriales</taxon>
        <taxon>Weeksellaceae</taxon>
        <taxon>Bergeyella</taxon>
    </lineage>
</organism>
<proteinExistence type="inferred from homology"/>
<keyword evidence="6 7" id="KW-0742">SOS response</keyword>
<evidence type="ECO:0000256" key="7">
    <source>
        <dbReference type="HAMAP-Rule" id="MF_00203"/>
    </source>
</evidence>
<dbReference type="CDD" id="cd10434">
    <property type="entry name" value="GIY-YIG_UvrC_Cho"/>
    <property type="match status" value="1"/>
</dbReference>
<dbReference type="Pfam" id="PF08459">
    <property type="entry name" value="UvrC_RNaseH_dom"/>
    <property type="match status" value="1"/>
</dbReference>
<dbReference type="Pfam" id="PF22920">
    <property type="entry name" value="UvrC_RNaseH"/>
    <property type="match status" value="1"/>
</dbReference>
<dbReference type="PANTHER" id="PTHR30562">
    <property type="entry name" value="UVRC/OXIDOREDUCTASE"/>
    <property type="match status" value="1"/>
</dbReference>
<evidence type="ECO:0000256" key="4">
    <source>
        <dbReference type="ARBA" id="ARBA00022881"/>
    </source>
</evidence>
<dbReference type="InterPro" id="IPR050066">
    <property type="entry name" value="UvrABC_protein_C"/>
</dbReference>
<keyword evidence="3 7" id="KW-0228">DNA excision</keyword>
<feature type="domain" description="UvrC family homology region profile" evidence="9">
    <location>
        <begin position="262"/>
        <end position="472"/>
    </location>
</feature>
<dbReference type="SUPFAM" id="SSF46600">
    <property type="entry name" value="C-terminal UvrC-binding domain of UvrB"/>
    <property type="match status" value="1"/>
</dbReference>
<accession>A0A7Z9CGU0</accession>
<dbReference type="NCBIfam" id="TIGR00194">
    <property type="entry name" value="uvrC"/>
    <property type="match status" value="1"/>
</dbReference>
<dbReference type="Pfam" id="PF01541">
    <property type="entry name" value="GIY-YIG"/>
    <property type="match status" value="1"/>
</dbReference>
<dbReference type="Pfam" id="PF14520">
    <property type="entry name" value="HHH_5"/>
    <property type="match status" value="1"/>
</dbReference>
<evidence type="ECO:0000259" key="9">
    <source>
        <dbReference type="PROSITE" id="PS50165"/>
    </source>
</evidence>
<keyword evidence="5 7" id="KW-0234">DNA repair</keyword>
<evidence type="ECO:0000313" key="11">
    <source>
        <dbReference type="Proteomes" id="UP000270205"/>
    </source>
</evidence>
<comment type="subunit">
    <text evidence="7">Interacts with UvrB in an incision complex.</text>
</comment>
<dbReference type="GO" id="GO:0009380">
    <property type="term" value="C:excinuclease repair complex"/>
    <property type="evidence" value="ECO:0007669"/>
    <property type="project" value="InterPro"/>
</dbReference>
<gene>
    <name evidence="7 10" type="primary">uvrC</name>
    <name evidence="10" type="ORF">NCTC12929_02097</name>
</gene>
<dbReference type="Gene3D" id="3.30.420.340">
    <property type="entry name" value="UvrC, RNAse H endonuclease domain"/>
    <property type="match status" value="1"/>
</dbReference>
<dbReference type="HAMAP" id="MF_00203">
    <property type="entry name" value="UvrC"/>
    <property type="match status" value="1"/>
</dbReference>
<evidence type="ECO:0000259" key="8">
    <source>
        <dbReference type="PROSITE" id="PS50164"/>
    </source>
</evidence>
<dbReference type="InterPro" id="IPR038476">
    <property type="entry name" value="UvrC_RNase_H_dom_sf"/>
</dbReference>
<comment type="function">
    <text evidence="7">The UvrABC repair system catalyzes the recognition and processing of DNA lesions. UvrC both incises the 5' and 3' sides of the lesion. The N-terminal half is responsible for the 3' incision and the C-terminal half is responsible for the 5' incision.</text>
</comment>
<dbReference type="PANTHER" id="PTHR30562:SF1">
    <property type="entry name" value="UVRABC SYSTEM PROTEIN C"/>
    <property type="match status" value="1"/>
</dbReference>
<name>A0A7Z9CGU0_9FLAO</name>
<keyword evidence="1 7" id="KW-0963">Cytoplasm</keyword>
<dbReference type="EMBL" id="UYIV01000001">
    <property type="protein sequence ID" value="VDH05940.1"/>
    <property type="molecule type" value="Genomic_DNA"/>
</dbReference>
<comment type="caution">
    <text evidence="10">The sequence shown here is derived from an EMBL/GenBank/DDBJ whole genome shotgun (WGS) entry which is preliminary data.</text>
</comment>
<sequence length="601" mass="69704">MSPQLEIQLKTLPSEPGVYRYYDKNNQLLYVGKAINLKKRVLSYFNKNQNSYKTKIMVAKIHHLETTVVPSEYDALLLENNLIKEHQPFYNIMMKDDKSFPWICIKNEAFPRIFLTRKKIKDGSEYFGPYAKIKPAKVLLETIKNLYKIRSCSLDLSDEKVERNKYKICLEYHIKNCDGPCEQLENKAQYNKKIDAIRAMIKGDFGLAKEYLMEEMMTYAQNLEFEKAQMVKEKLESLDDYQSKYTVVNASIDAVDVFGMTSDEAAGYVNYFKIRNGNIIQSYTTELKKKLEESDEQILERSIIEIRQKFNSDSSEILIPFHLGIEIPDVKLIVPKIGDKKRLVELSEKNAKEYRVEKLKQVQIVDPERHTNRIMAEMQKLLRMPVEPRYIEGFDNSNIQGTHPVSACVVFKNGKPSKADYRIFHPKTVEGPNDFATMEEVIYRRYKRLLEDDAELPQLILIDGGKGQLSSAIKSLKRLGLYGKITIIGIAKRLEEIFFPEDPIPLYLDKKSETLKILQRVRDEAHRFGVKHHRTRRKNSTLGTELHHIPGIGEKTSEALLKQLKSVKRVKESSKEILEEIVGKKKAEIIFSYFHDAPAQD</sequence>
<dbReference type="InterPro" id="IPR035901">
    <property type="entry name" value="GIY-YIG_endonuc_sf"/>
</dbReference>
<dbReference type="GO" id="GO:0005737">
    <property type="term" value="C:cytoplasm"/>
    <property type="evidence" value="ECO:0007669"/>
    <property type="project" value="UniProtKB-SubCell"/>
</dbReference>
<dbReference type="GO" id="GO:0003677">
    <property type="term" value="F:DNA binding"/>
    <property type="evidence" value="ECO:0007669"/>
    <property type="project" value="UniProtKB-UniRule"/>
</dbReference>
<dbReference type="GO" id="GO:0006289">
    <property type="term" value="P:nucleotide-excision repair"/>
    <property type="evidence" value="ECO:0007669"/>
    <property type="project" value="UniProtKB-UniRule"/>
</dbReference>
<dbReference type="InterPro" id="IPR004791">
    <property type="entry name" value="UvrC"/>
</dbReference>
<keyword evidence="2 7" id="KW-0227">DNA damage</keyword>
<dbReference type="SUPFAM" id="SSF47781">
    <property type="entry name" value="RuvA domain 2-like"/>
    <property type="match status" value="1"/>
</dbReference>
<dbReference type="Gene3D" id="3.40.1440.10">
    <property type="entry name" value="GIY-YIG endonuclease"/>
    <property type="match status" value="1"/>
</dbReference>